<keyword evidence="4 9" id="KW-0378">Hydrolase</keyword>
<proteinExistence type="inferred from homology"/>
<name>A0AAF0E9P8_9BASI</name>
<keyword evidence="2 9" id="KW-0121">Carboxypeptidase</keyword>
<dbReference type="PANTHER" id="PTHR11802">
    <property type="entry name" value="SERINE PROTEASE FAMILY S10 SERINE CARBOXYPEPTIDASE"/>
    <property type="match status" value="1"/>
</dbReference>
<comment type="catalytic activity">
    <reaction evidence="7">
        <text>a monoacylglycerol + H2O = glycerol + a fatty acid + H(+)</text>
        <dbReference type="Rhea" id="RHEA:15245"/>
        <dbReference type="ChEBI" id="CHEBI:15377"/>
        <dbReference type="ChEBI" id="CHEBI:15378"/>
        <dbReference type="ChEBI" id="CHEBI:17408"/>
        <dbReference type="ChEBI" id="CHEBI:17754"/>
        <dbReference type="ChEBI" id="CHEBI:28868"/>
    </reaction>
</comment>
<evidence type="ECO:0000313" key="9">
    <source>
        <dbReference type="EMBL" id="WFD20223.1"/>
    </source>
</evidence>
<comment type="similarity">
    <text evidence="1">Belongs to the peptidase S10 family.</text>
</comment>
<dbReference type="Pfam" id="PF00450">
    <property type="entry name" value="Peptidase_S10"/>
    <property type="match status" value="1"/>
</dbReference>
<keyword evidence="5" id="KW-0325">Glycoprotein</keyword>
<dbReference type="SUPFAM" id="SSF53474">
    <property type="entry name" value="alpha/beta-Hydrolases"/>
    <property type="match status" value="1"/>
</dbReference>
<dbReference type="InterPro" id="IPR001563">
    <property type="entry name" value="Peptidase_S10"/>
</dbReference>
<dbReference type="EC" id="3.4.16.6" evidence="9"/>
<evidence type="ECO:0000256" key="6">
    <source>
        <dbReference type="ARBA" id="ARBA00047591"/>
    </source>
</evidence>
<evidence type="ECO:0000256" key="2">
    <source>
        <dbReference type="ARBA" id="ARBA00022645"/>
    </source>
</evidence>
<keyword evidence="10" id="KW-1185">Reference proteome</keyword>
<dbReference type="GO" id="GO:0006508">
    <property type="term" value="P:proteolysis"/>
    <property type="evidence" value="ECO:0007669"/>
    <property type="project" value="UniProtKB-KW"/>
</dbReference>
<dbReference type="EMBL" id="CP119911">
    <property type="protein sequence ID" value="WFD20223.1"/>
    <property type="molecule type" value="Genomic_DNA"/>
</dbReference>
<keyword evidence="3" id="KW-0645">Protease</keyword>
<dbReference type="PANTHER" id="PTHR11802:SF479">
    <property type="entry name" value="CARBOXYPEPTIDASE"/>
    <property type="match status" value="1"/>
</dbReference>
<evidence type="ECO:0000313" key="10">
    <source>
        <dbReference type="Proteomes" id="UP001220961"/>
    </source>
</evidence>
<comment type="catalytic activity">
    <reaction evidence="6">
        <text>a diacylglycerol + H2O = a monoacylglycerol + a fatty acid + H(+)</text>
        <dbReference type="Rhea" id="RHEA:32731"/>
        <dbReference type="ChEBI" id="CHEBI:15377"/>
        <dbReference type="ChEBI" id="CHEBI:15378"/>
        <dbReference type="ChEBI" id="CHEBI:17408"/>
        <dbReference type="ChEBI" id="CHEBI:18035"/>
        <dbReference type="ChEBI" id="CHEBI:28868"/>
    </reaction>
</comment>
<dbReference type="Gene3D" id="3.40.50.1820">
    <property type="entry name" value="alpha/beta hydrolase"/>
    <property type="match status" value="1"/>
</dbReference>
<feature type="chain" id="PRO_5041981794" evidence="8">
    <location>
        <begin position="18"/>
        <end position="496"/>
    </location>
</feature>
<dbReference type="GO" id="GO:0004185">
    <property type="term" value="F:serine-type carboxypeptidase activity"/>
    <property type="evidence" value="ECO:0007669"/>
    <property type="project" value="UniProtKB-EC"/>
</dbReference>
<evidence type="ECO:0000256" key="1">
    <source>
        <dbReference type="ARBA" id="ARBA00009431"/>
    </source>
</evidence>
<dbReference type="AlphaFoldDB" id="A0AAF0E9P8"/>
<evidence type="ECO:0000256" key="7">
    <source>
        <dbReference type="ARBA" id="ARBA00048461"/>
    </source>
</evidence>
<feature type="signal peptide" evidence="8">
    <location>
        <begin position="1"/>
        <end position="17"/>
    </location>
</feature>
<sequence length="496" mass="55206">MWVTTRIVAAFSALVAAVSVSASNDKQQNASAYNLSQLRDRLGSNGTKSFEIPTRLPNVSFEIPPSWGGYEPVSNKPNETRQIYFWMMPATGDVGVNDFVIWFNGGPGCSSLSGILSEEGPLKLDPVTYVAKSNPYSWTNLTNMMWVDQPVGTGFSRGKALNQTMEQVAEDFNGFLLNLYKDFPKLRGKNLWLMGESFAGKFIPYMAHQIYKNEKENMRAGIQLKGIGMNDAFFYDDVIGKELPAVQFAQQNAKIMKLNQSDVDQLVRQGKEIGIKNYVEDNLKYPPAGPLPVPAQFNSSKSVYSSMKKMAKKANPCFSPFNIPGPSPCHVDALGLDPTTEVPHKYNYFNRNPSVKAIIHADNVSYVECSKKKPFDIMKDSKTGFPLNTVLPSVIEKSERTVVQHGTYDYIMLPNGSALAIQNMTWAGQQGFQSRPNRTLLVDGKPAGTFHTERNLTLVMVDKASHMIPVYKPKAAYKLLQYVLGQISEEQLSTKD</sequence>
<organism evidence="9 10">
    <name type="scientific">Malassezia caprae</name>
    <dbReference type="NCBI Taxonomy" id="1381934"/>
    <lineage>
        <taxon>Eukaryota</taxon>
        <taxon>Fungi</taxon>
        <taxon>Dikarya</taxon>
        <taxon>Basidiomycota</taxon>
        <taxon>Ustilaginomycotina</taxon>
        <taxon>Malasseziomycetes</taxon>
        <taxon>Malasseziales</taxon>
        <taxon>Malasseziaceae</taxon>
        <taxon>Malassezia</taxon>
    </lineage>
</organism>
<evidence type="ECO:0000256" key="5">
    <source>
        <dbReference type="ARBA" id="ARBA00023180"/>
    </source>
</evidence>
<keyword evidence="8" id="KW-0732">Signal</keyword>
<dbReference type="Proteomes" id="UP001220961">
    <property type="component" value="Chromosome 4"/>
</dbReference>
<dbReference type="InterPro" id="IPR029058">
    <property type="entry name" value="AB_hydrolase_fold"/>
</dbReference>
<dbReference type="PRINTS" id="PR00724">
    <property type="entry name" value="CRBOXYPTASEC"/>
</dbReference>
<evidence type="ECO:0000256" key="4">
    <source>
        <dbReference type="ARBA" id="ARBA00022801"/>
    </source>
</evidence>
<accession>A0AAF0E9P8</accession>
<reference evidence="9" key="1">
    <citation type="submission" date="2023-03" db="EMBL/GenBank/DDBJ databases">
        <title>Mating type loci evolution in Malassezia.</title>
        <authorList>
            <person name="Coelho M.A."/>
        </authorList>
    </citation>
    <scope>NUCLEOTIDE SEQUENCE</scope>
    <source>
        <strain evidence="9">CBS 10434</strain>
    </source>
</reference>
<evidence type="ECO:0000256" key="8">
    <source>
        <dbReference type="SAM" id="SignalP"/>
    </source>
</evidence>
<protein>
    <submittedName>
        <fullName evidence="9">Carboxypeptidase D</fullName>
        <ecNumber evidence="9">3.4.16.6</ecNumber>
    </submittedName>
</protein>
<gene>
    <name evidence="9" type="ORF">MCAP1_002467</name>
</gene>
<evidence type="ECO:0000256" key="3">
    <source>
        <dbReference type="ARBA" id="ARBA00022670"/>
    </source>
</evidence>